<dbReference type="InterPro" id="IPR008144">
    <property type="entry name" value="Guanylate_kin-like_dom"/>
</dbReference>
<evidence type="ECO:0000256" key="2">
    <source>
        <dbReference type="ARBA" id="ARBA00012961"/>
    </source>
</evidence>
<dbReference type="OrthoDB" id="6334211at2759"/>
<evidence type="ECO:0000256" key="4">
    <source>
        <dbReference type="ARBA" id="ARBA00022741"/>
    </source>
</evidence>
<comment type="caution">
    <text evidence="8">The sequence shown here is derived from an EMBL/GenBank/DDBJ whole genome shotgun (WGS) entry which is preliminary data.</text>
</comment>
<dbReference type="Gene3D" id="3.40.50.300">
    <property type="entry name" value="P-loop containing nucleotide triphosphate hydrolases"/>
    <property type="match status" value="1"/>
</dbReference>
<keyword evidence="5" id="KW-0418">Kinase</keyword>
<keyword evidence="4" id="KW-0547">Nucleotide-binding</keyword>
<keyword evidence="6" id="KW-0067">ATP-binding</keyword>
<dbReference type="SMART" id="SM00072">
    <property type="entry name" value="GuKc"/>
    <property type="match status" value="1"/>
</dbReference>
<sequence length="452" mass="51412">MPLEGQVCQCPGKWKNELLFGVIEKVGVGRLPEEQSVDVRYLKPWQGRLFEIDQSRKRAWFKMSEIKLVNSRRLPEGVYFVEDETNSLGNVSLENSTATDGKHMKEYNSLKRNWLHQLVVLDMLGFSLLSLVSVRLALDFILGSTFGFVYLRLLMDSVDNLGKHSYNFLHSTLASTRILIPFAAIGTQIILTRSSNIEFTENMSSFTIWNLIATMTGFSSYRLPVLFSTSGMLFSSVQNVTKSIQTSEKRDLSTESAERPPSCIVLAGPSGVGKSTFIRKLLHDYPDIFGFSISHTTRLPRENEEDGISYYFISKERFLEDIANGKFIEYAQVHGNFYGTSFDSVKNVIDNKKICLLDLDIQGVKAVKKSLLRATFIWIAAPSMEALESRLRKRKSESEESIQRRLCTAKEEILFALRSGIFDYTVMNDDIDRAYEDLKSLLRPYISSGMNF</sequence>
<organism evidence="8 9">
    <name type="scientific">Galdieria partita</name>
    <dbReference type="NCBI Taxonomy" id="83374"/>
    <lineage>
        <taxon>Eukaryota</taxon>
        <taxon>Rhodophyta</taxon>
        <taxon>Bangiophyceae</taxon>
        <taxon>Galdieriales</taxon>
        <taxon>Galdieriaceae</taxon>
        <taxon>Galdieria</taxon>
    </lineage>
</organism>
<dbReference type="FunFam" id="3.40.50.300:FF:000776">
    <property type="entry name" value="Guanylate kinase 2"/>
    <property type="match status" value="1"/>
</dbReference>
<feature type="domain" description="Guanylate kinase-like" evidence="7">
    <location>
        <begin position="261"/>
        <end position="443"/>
    </location>
</feature>
<dbReference type="AlphaFoldDB" id="A0A9C7PQF9"/>
<dbReference type="Proteomes" id="UP001061958">
    <property type="component" value="Unassembled WGS sequence"/>
</dbReference>
<comment type="similarity">
    <text evidence="1">Belongs to the guanylate kinase family.</text>
</comment>
<name>A0A9C7PQF9_9RHOD</name>
<evidence type="ECO:0000256" key="6">
    <source>
        <dbReference type="ARBA" id="ARBA00022840"/>
    </source>
</evidence>
<dbReference type="GO" id="GO:0005829">
    <property type="term" value="C:cytosol"/>
    <property type="evidence" value="ECO:0007669"/>
    <property type="project" value="TreeGrafter"/>
</dbReference>
<dbReference type="InterPro" id="IPR008145">
    <property type="entry name" value="GK/Ca_channel_bsu"/>
</dbReference>
<dbReference type="PROSITE" id="PS50052">
    <property type="entry name" value="GUANYLATE_KINASE_2"/>
    <property type="match status" value="1"/>
</dbReference>
<dbReference type="Pfam" id="PF00625">
    <property type="entry name" value="Guanylate_kin"/>
    <property type="match status" value="1"/>
</dbReference>
<evidence type="ECO:0000313" key="9">
    <source>
        <dbReference type="Proteomes" id="UP001061958"/>
    </source>
</evidence>
<dbReference type="GO" id="GO:0005524">
    <property type="term" value="F:ATP binding"/>
    <property type="evidence" value="ECO:0007669"/>
    <property type="project" value="UniProtKB-KW"/>
</dbReference>
<dbReference type="PANTHER" id="PTHR23117:SF13">
    <property type="entry name" value="GUANYLATE KINASE"/>
    <property type="match status" value="1"/>
</dbReference>
<evidence type="ECO:0000256" key="3">
    <source>
        <dbReference type="ARBA" id="ARBA00022679"/>
    </source>
</evidence>
<dbReference type="PROSITE" id="PS00856">
    <property type="entry name" value="GUANYLATE_KINASE_1"/>
    <property type="match status" value="1"/>
</dbReference>
<dbReference type="SUPFAM" id="SSF52540">
    <property type="entry name" value="P-loop containing nucleoside triphosphate hydrolases"/>
    <property type="match status" value="1"/>
</dbReference>
<evidence type="ECO:0000256" key="5">
    <source>
        <dbReference type="ARBA" id="ARBA00022777"/>
    </source>
</evidence>
<dbReference type="GO" id="GO:0004385">
    <property type="term" value="F:GMP kinase activity"/>
    <property type="evidence" value="ECO:0007669"/>
    <property type="project" value="UniProtKB-EC"/>
</dbReference>
<dbReference type="FunFam" id="3.30.63.10:FF:000002">
    <property type="entry name" value="Guanylate kinase 1"/>
    <property type="match status" value="1"/>
</dbReference>
<evidence type="ECO:0000259" key="7">
    <source>
        <dbReference type="PROSITE" id="PS50052"/>
    </source>
</evidence>
<gene>
    <name evidence="8" type="ORF">GpartN1_g341.t1</name>
</gene>
<keyword evidence="9" id="KW-1185">Reference proteome</keyword>
<protein>
    <recommendedName>
        <fullName evidence="2">guanylate kinase</fullName>
        <ecNumber evidence="2">2.7.4.8</ecNumber>
    </recommendedName>
</protein>
<evidence type="ECO:0000313" key="8">
    <source>
        <dbReference type="EMBL" id="GJQ08550.1"/>
    </source>
</evidence>
<dbReference type="InterPro" id="IPR017665">
    <property type="entry name" value="Guanylate_kinase"/>
</dbReference>
<dbReference type="InterPro" id="IPR027417">
    <property type="entry name" value="P-loop_NTPase"/>
</dbReference>
<dbReference type="CDD" id="cd00071">
    <property type="entry name" value="GMPK"/>
    <property type="match status" value="1"/>
</dbReference>
<dbReference type="Gene3D" id="3.30.63.10">
    <property type="entry name" value="Guanylate Kinase phosphate binding domain"/>
    <property type="match status" value="1"/>
</dbReference>
<dbReference type="EC" id="2.7.4.8" evidence="2"/>
<accession>A0A9C7PQF9</accession>
<dbReference type="EMBL" id="BQMJ01000003">
    <property type="protein sequence ID" value="GJQ08550.1"/>
    <property type="molecule type" value="Genomic_DNA"/>
</dbReference>
<dbReference type="PANTHER" id="PTHR23117">
    <property type="entry name" value="GUANYLATE KINASE-RELATED"/>
    <property type="match status" value="1"/>
</dbReference>
<dbReference type="InterPro" id="IPR020590">
    <property type="entry name" value="Guanylate_kinase_CS"/>
</dbReference>
<dbReference type="NCBIfam" id="TIGR03263">
    <property type="entry name" value="guanyl_kin"/>
    <property type="match status" value="1"/>
</dbReference>
<reference evidence="8" key="2">
    <citation type="submission" date="2022-01" db="EMBL/GenBank/DDBJ databases">
        <authorList>
            <person name="Hirooka S."/>
            <person name="Miyagishima S.Y."/>
        </authorList>
    </citation>
    <scope>NUCLEOTIDE SEQUENCE</scope>
    <source>
        <strain evidence="8">NBRC 102759</strain>
    </source>
</reference>
<proteinExistence type="inferred from homology"/>
<keyword evidence="3" id="KW-0808">Transferase</keyword>
<evidence type="ECO:0000256" key="1">
    <source>
        <dbReference type="ARBA" id="ARBA00005790"/>
    </source>
</evidence>
<reference evidence="8" key="1">
    <citation type="journal article" date="2022" name="Proc. Natl. Acad. Sci. U.S.A.">
        <title>Life cycle and functional genomics of the unicellular red alga Galdieria for elucidating algal and plant evolution and industrial use.</title>
        <authorList>
            <person name="Hirooka S."/>
            <person name="Itabashi T."/>
            <person name="Ichinose T.M."/>
            <person name="Onuma R."/>
            <person name="Fujiwara T."/>
            <person name="Yamashita S."/>
            <person name="Jong L.W."/>
            <person name="Tomita R."/>
            <person name="Iwane A.H."/>
            <person name="Miyagishima S.Y."/>
        </authorList>
    </citation>
    <scope>NUCLEOTIDE SEQUENCE</scope>
    <source>
        <strain evidence="8">NBRC 102759</strain>
    </source>
</reference>